<gene>
    <name evidence="1" type="ORF">BET99_03500</name>
</gene>
<dbReference type="Proteomes" id="UP000183615">
    <property type="component" value="Unassembled WGS sequence"/>
</dbReference>
<proteinExistence type="predicted"/>
<dbReference type="EMBL" id="MIYZ01000006">
    <property type="protein sequence ID" value="OIR22778.1"/>
    <property type="molecule type" value="Genomic_DNA"/>
</dbReference>
<dbReference type="AlphaFoldDB" id="A0A1J5TPB7"/>
<sequence length="232" mass="26475">MKEPGKGEVAKLFISIIGKKLTIEEASSESELSIDRVAELISNQESLKFFKKEENKDLKISCNYSWISENLSAKIKLRTKEIEEINAIMETKFPKHAKEYWSDDSNITRDLVSRTLGEWIESELSFLAGFCLWFREKELDGNTDLSTLISDAVGENVSASGTIEFDRKRLELLKTLTTNALISLKDMSPAGKIAYRSMDVAIIKGISDGDEDYANKMKNRTLPQEKAWWKFW</sequence>
<evidence type="ECO:0000313" key="1">
    <source>
        <dbReference type="EMBL" id="OIR22778.1"/>
    </source>
</evidence>
<evidence type="ECO:0000313" key="2">
    <source>
        <dbReference type="Proteomes" id="UP000183615"/>
    </source>
</evidence>
<reference evidence="1 2" key="1">
    <citation type="submission" date="2016-08" db="EMBL/GenBank/DDBJ databases">
        <title>New Insights into Marine Group III Euryarchaeota, from dark to light.</title>
        <authorList>
            <person name="Haro-Moreno J.M."/>
            <person name="Rodriguez-Valera F."/>
            <person name="Lopez-Garcia P."/>
            <person name="Moreira D."/>
            <person name="Martin-Cuadrado A.B."/>
        </authorList>
    </citation>
    <scope>NUCLEOTIDE SEQUENCE [LARGE SCALE GENOMIC DNA]</scope>
    <source>
        <strain evidence="1">CG-Epi2</strain>
    </source>
</reference>
<name>A0A1J5TPB7_9ARCH</name>
<accession>A0A1J5TPB7</accession>
<organism evidence="1 2">
    <name type="scientific">Marine Group III euryarchaeote CG-Epi2</name>
    <dbReference type="NCBI Taxonomy" id="1888996"/>
    <lineage>
        <taxon>Archaea</taxon>
        <taxon>Methanobacteriati</taxon>
        <taxon>Thermoplasmatota</taxon>
        <taxon>Thermoplasmata</taxon>
        <taxon>Candidatus Thermoprofundales</taxon>
    </lineage>
</organism>
<comment type="caution">
    <text evidence="1">The sequence shown here is derived from an EMBL/GenBank/DDBJ whole genome shotgun (WGS) entry which is preliminary data.</text>
</comment>
<protein>
    <submittedName>
        <fullName evidence="1">Uncharacterized protein</fullName>
    </submittedName>
</protein>